<name>A0A2K8SY43_9NOSO</name>
<reference evidence="1 2" key="1">
    <citation type="submission" date="2017-11" db="EMBL/GenBank/DDBJ databases">
        <title>Complete genome of a free-living desiccation-tolerant cyanobacterium and its photosynthetic adaptation to extreme terrestrial habitat.</title>
        <authorList>
            <person name="Shang J."/>
        </authorList>
    </citation>
    <scope>NUCLEOTIDE SEQUENCE [LARGE SCALE GENOMIC DNA]</scope>
    <source>
        <strain evidence="1 2">CCNUN1</strain>
    </source>
</reference>
<dbReference type="AlphaFoldDB" id="A0A2K8SY43"/>
<accession>A0A2K8SY43</accession>
<evidence type="ECO:0000313" key="2">
    <source>
        <dbReference type="Proteomes" id="UP000232003"/>
    </source>
</evidence>
<sequence>MGIEDGELGMGHWAWGMGHGAILLDVKGLMTHNLRISLCWKQRKIKKF</sequence>
<dbReference type="EMBL" id="CP024785">
    <property type="protein sequence ID" value="AUB40371.1"/>
    <property type="molecule type" value="Genomic_DNA"/>
</dbReference>
<gene>
    <name evidence="1" type="ORF">COO91_06380</name>
</gene>
<organism evidence="1 2">
    <name type="scientific">Nostoc flagelliforme CCNUN1</name>
    <dbReference type="NCBI Taxonomy" id="2038116"/>
    <lineage>
        <taxon>Bacteria</taxon>
        <taxon>Bacillati</taxon>
        <taxon>Cyanobacteriota</taxon>
        <taxon>Cyanophyceae</taxon>
        <taxon>Nostocales</taxon>
        <taxon>Nostocaceae</taxon>
        <taxon>Nostoc</taxon>
    </lineage>
</organism>
<protein>
    <submittedName>
        <fullName evidence="1">Uncharacterized protein</fullName>
    </submittedName>
</protein>
<keyword evidence="2" id="KW-1185">Reference proteome</keyword>
<dbReference type="KEGG" id="nfl:COO91_06380"/>
<proteinExistence type="predicted"/>
<evidence type="ECO:0000313" key="1">
    <source>
        <dbReference type="EMBL" id="AUB40371.1"/>
    </source>
</evidence>
<dbReference type="Proteomes" id="UP000232003">
    <property type="component" value="Chromosome"/>
</dbReference>